<dbReference type="EMBL" id="HADZ01010445">
    <property type="protein sequence ID" value="SBP74386.1"/>
    <property type="molecule type" value="Transcribed_RNA"/>
</dbReference>
<keyword evidence="1" id="KW-0966">Cell projection</keyword>
<protein>
    <submittedName>
        <fullName evidence="1">Intraflagellar transport 46 homolog</fullName>
    </submittedName>
</protein>
<name>A0A1A8C6D5_NOTKA</name>
<dbReference type="AlphaFoldDB" id="A0A1A8C6D5"/>
<keyword evidence="1" id="KW-0969">Cilium</keyword>
<organism evidence="1">
    <name type="scientific">Nothobranchius kadleci</name>
    <name type="common">African annual killifish</name>
    <dbReference type="NCBI Taxonomy" id="1051664"/>
    <lineage>
        <taxon>Eukaryota</taxon>
        <taxon>Metazoa</taxon>
        <taxon>Chordata</taxon>
        <taxon>Craniata</taxon>
        <taxon>Vertebrata</taxon>
        <taxon>Euteleostomi</taxon>
        <taxon>Actinopterygii</taxon>
        <taxon>Neopterygii</taxon>
        <taxon>Teleostei</taxon>
        <taxon>Neoteleostei</taxon>
        <taxon>Acanthomorphata</taxon>
        <taxon>Ovalentaria</taxon>
        <taxon>Atherinomorphae</taxon>
        <taxon>Cyprinodontiformes</taxon>
        <taxon>Nothobranchiidae</taxon>
        <taxon>Nothobranchius</taxon>
    </lineage>
</organism>
<keyword evidence="1" id="KW-0282">Flagellum</keyword>
<sequence>MLRTLLWKVPSCNSMKTITHCDNMTTHGDPSEALLWYLAPVSQSVVG</sequence>
<accession>A0A1A8C6D5</accession>
<proteinExistence type="predicted"/>
<reference evidence="1" key="1">
    <citation type="submission" date="2016-05" db="EMBL/GenBank/DDBJ databases">
        <authorList>
            <person name="Lavstsen T."/>
            <person name="Jespersen J.S."/>
        </authorList>
    </citation>
    <scope>NUCLEOTIDE SEQUENCE</scope>
    <source>
        <tissue evidence="1">Brain</tissue>
    </source>
</reference>
<evidence type="ECO:0000313" key="1">
    <source>
        <dbReference type="EMBL" id="SBP74386.1"/>
    </source>
</evidence>
<reference evidence="1" key="2">
    <citation type="submission" date="2016-06" db="EMBL/GenBank/DDBJ databases">
        <title>The genome of a short-lived fish provides insights into sex chromosome evolution and the genetic control of aging.</title>
        <authorList>
            <person name="Reichwald K."/>
            <person name="Felder M."/>
            <person name="Petzold A."/>
            <person name="Koch P."/>
            <person name="Groth M."/>
            <person name="Platzer M."/>
        </authorList>
    </citation>
    <scope>NUCLEOTIDE SEQUENCE</scope>
    <source>
        <tissue evidence="1">Brain</tissue>
    </source>
</reference>
<gene>
    <name evidence="1" type="primary">IFT46</name>
</gene>
<feature type="non-terminal residue" evidence="1">
    <location>
        <position position="47"/>
    </location>
</feature>